<keyword evidence="3" id="KW-1133">Transmembrane helix</keyword>
<organism evidence="6 7">
    <name type="scientific">Luteolibacter pohnpeiensis</name>
    <dbReference type="NCBI Taxonomy" id="454153"/>
    <lineage>
        <taxon>Bacteria</taxon>
        <taxon>Pseudomonadati</taxon>
        <taxon>Verrucomicrobiota</taxon>
        <taxon>Verrucomicrobiia</taxon>
        <taxon>Verrucomicrobiales</taxon>
        <taxon>Verrucomicrobiaceae</taxon>
        <taxon>Luteolibacter</taxon>
    </lineage>
</organism>
<proteinExistence type="predicted"/>
<evidence type="ECO:0000256" key="2">
    <source>
        <dbReference type="ARBA" id="ARBA00022692"/>
    </source>
</evidence>
<dbReference type="GO" id="GO:0012505">
    <property type="term" value="C:endomembrane system"/>
    <property type="evidence" value="ECO:0007669"/>
    <property type="project" value="UniProtKB-SubCell"/>
</dbReference>
<dbReference type="InterPro" id="IPR010652">
    <property type="entry name" value="DUF1232"/>
</dbReference>
<evidence type="ECO:0000313" key="7">
    <source>
        <dbReference type="Proteomes" id="UP000603141"/>
    </source>
</evidence>
<keyword evidence="7" id="KW-1185">Reference proteome</keyword>
<evidence type="ECO:0000256" key="1">
    <source>
        <dbReference type="ARBA" id="ARBA00004127"/>
    </source>
</evidence>
<dbReference type="RefSeq" id="WP_200270478.1">
    <property type="nucleotide sequence ID" value="NZ_JAENIJ010000015.1"/>
</dbReference>
<accession>A0A934S7U5</accession>
<gene>
    <name evidence="6" type="ORF">JIN85_10765</name>
</gene>
<evidence type="ECO:0000256" key="3">
    <source>
        <dbReference type="ARBA" id="ARBA00022989"/>
    </source>
</evidence>
<evidence type="ECO:0000313" key="6">
    <source>
        <dbReference type="EMBL" id="MBK1882900.1"/>
    </source>
</evidence>
<evidence type="ECO:0000259" key="5">
    <source>
        <dbReference type="Pfam" id="PF06803"/>
    </source>
</evidence>
<comment type="subcellular location">
    <subcellularLocation>
        <location evidence="1">Endomembrane system</location>
        <topology evidence="1">Multi-pass membrane protein</topology>
    </subcellularLocation>
</comment>
<evidence type="ECO:0000256" key="4">
    <source>
        <dbReference type="ARBA" id="ARBA00023136"/>
    </source>
</evidence>
<dbReference type="AlphaFoldDB" id="A0A934S7U5"/>
<keyword evidence="4" id="KW-0472">Membrane</keyword>
<protein>
    <submittedName>
        <fullName evidence="6">DUF1232 domain-containing protein</fullName>
    </submittedName>
</protein>
<dbReference type="EMBL" id="JAENIJ010000015">
    <property type="protein sequence ID" value="MBK1882900.1"/>
    <property type="molecule type" value="Genomic_DNA"/>
</dbReference>
<keyword evidence="2" id="KW-0812">Transmembrane</keyword>
<feature type="domain" description="DUF1232" evidence="5">
    <location>
        <begin position="57"/>
        <end position="92"/>
    </location>
</feature>
<dbReference type="Pfam" id="PF06803">
    <property type="entry name" value="DUF1232"/>
    <property type="match status" value="1"/>
</dbReference>
<dbReference type="Proteomes" id="UP000603141">
    <property type="component" value="Unassembled WGS sequence"/>
</dbReference>
<reference evidence="6" key="1">
    <citation type="submission" date="2021-01" db="EMBL/GenBank/DDBJ databases">
        <title>Modified the classification status of verrucomicrobia.</title>
        <authorList>
            <person name="Feng X."/>
        </authorList>
    </citation>
    <scope>NUCLEOTIDE SEQUENCE</scope>
    <source>
        <strain evidence="6">KCTC 22041</strain>
    </source>
</reference>
<comment type="caution">
    <text evidence="6">The sequence shown here is derived from an EMBL/GenBank/DDBJ whole genome shotgun (WGS) entry which is preliminary data.</text>
</comment>
<name>A0A934S7U5_9BACT</name>
<sequence length="131" mass="14552">MPIRFLNPTKRLAPGWYSKAEFWKTLRRAAVSAGRKSLVAALTLFYCLQDKDTPKWAKGVIIGALGYLILPTDLIPDAIPAIGFTDDWGAILTALSTVTAYIKEEHKIKAEEQIQRLLGSNHSGPPQEIFE</sequence>